<sequence length="479" mass="53485">MKTSAPCHPGKNHALSHCFDFWASGSCHPRLRERLCAKDVRPLARWEISCQTGVMSLIRPVDRPPVHLRLARDLSRSIRRGHPWVYAESLREIPKVPAGSRAVLLDYKHNREIAKGYVDPNSPIAFRACTSDEKDRLDDRWARRQFDRAYRLRKALFRNPFSRDGSARDQIEGAAPVDDIAGRPNLTTGFRLFHGEGDGLPGLVVDVYGDVAVIKLDGPAATTFWQAEGIAEWLMQATRVKAVVQRERDRGKEARVIAGELTEAAVPFLEYGLKFTADVLHGQKTGFFLDQRENRALIRKLSYNRRVLNLFSYTGGFSIAAGVGGAQHVTSVDVAEPAIEVARQHWELNELPASQHEAIAADVFDFLAEAKKAGHRWEVMVVDPPSFAPSQESLTRAIASYERLFGMAAELVSASGLLAVASCSSHLRDQQFLEICEESLSAARRRGRILTFNGPPADHPAPLALREFRYLKFALMQLD</sequence>
<dbReference type="CDD" id="cd02440">
    <property type="entry name" value="AdoMet_MTases"/>
    <property type="match status" value="1"/>
</dbReference>
<evidence type="ECO:0000259" key="8">
    <source>
        <dbReference type="Pfam" id="PF17785"/>
    </source>
</evidence>
<gene>
    <name evidence="9" type="ordered locus">Plim_3930</name>
</gene>
<dbReference type="GO" id="GO:0003723">
    <property type="term" value="F:RNA binding"/>
    <property type="evidence" value="ECO:0007669"/>
    <property type="project" value="InterPro"/>
</dbReference>
<evidence type="ECO:0000313" key="10">
    <source>
        <dbReference type="Proteomes" id="UP000002220"/>
    </source>
</evidence>
<dbReference type="Pfam" id="PF17785">
    <property type="entry name" value="PUA_3"/>
    <property type="match status" value="1"/>
</dbReference>
<dbReference type="SUPFAM" id="SSF53335">
    <property type="entry name" value="S-adenosyl-L-methionine-dependent methyltransferases"/>
    <property type="match status" value="1"/>
</dbReference>
<dbReference type="InterPro" id="IPR029063">
    <property type="entry name" value="SAM-dependent_MTases_sf"/>
</dbReference>
<keyword evidence="10" id="KW-1185">Reference proteome</keyword>
<evidence type="ECO:0000259" key="7">
    <source>
        <dbReference type="Pfam" id="PF10672"/>
    </source>
</evidence>
<dbReference type="EMBL" id="CP001744">
    <property type="protein sequence ID" value="ADG69741.1"/>
    <property type="molecule type" value="Genomic_DNA"/>
</dbReference>
<dbReference type="AlphaFoldDB" id="D5SXB9"/>
<dbReference type="Gene3D" id="3.40.50.150">
    <property type="entry name" value="Vaccinia Virus protein VP39"/>
    <property type="match status" value="1"/>
</dbReference>
<accession>D5SXB9</accession>
<organism evidence="9 10">
    <name type="scientific">Planctopirus limnophila (strain ATCC 43296 / DSM 3776 / IFAM 1008 / Mu 290)</name>
    <name type="common">Planctomyces limnophilus</name>
    <dbReference type="NCBI Taxonomy" id="521674"/>
    <lineage>
        <taxon>Bacteria</taxon>
        <taxon>Pseudomonadati</taxon>
        <taxon>Planctomycetota</taxon>
        <taxon>Planctomycetia</taxon>
        <taxon>Planctomycetales</taxon>
        <taxon>Planctomycetaceae</taxon>
        <taxon>Planctopirus</taxon>
    </lineage>
</organism>
<dbReference type="eggNOG" id="COG1092">
    <property type="taxonomic scope" value="Bacteria"/>
</dbReference>
<dbReference type="InterPro" id="IPR036974">
    <property type="entry name" value="PUA_sf"/>
</dbReference>
<dbReference type="Gene3D" id="2.30.130.10">
    <property type="entry name" value="PUA domain"/>
    <property type="match status" value="1"/>
</dbReference>
<evidence type="ECO:0000256" key="6">
    <source>
        <dbReference type="ARBA" id="ARBA00038091"/>
    </source>
</evidence>
<dbReference type="Pfam" id="PF10672">
    <property type="entry name" value="Methyltrans_SAM"/>
    <property type="match status" value="1"/>
</dbReference>
<reference evidence="9 10" key="1">
    <citation type="journal article" date="2010" name="Stand. Genomic Sci.">
        <title>Complete genome sequence of Planctomyces limnophilus type strain (Mu 290).</title>
        <authorList>
            <person name="Labutti K."/>
            <person name="Sikorski J."/>
            <person name="Schneider S."/>
            <person name="Nolan M."/>
            <person name="Lucas S."/>
            <person name="Glavina Del Rio T."/>
            <person name="Tice H."/>
            <person name="Cheng J.F."/>
            <person name="Goodwin L."/>
            <person name="Pitluck S."/>
            <person name="Liolios K."/>
            <person name="Ivanova N."/>
            <person name="Mavromatis K."/>
            <person name="Mikhailova N."/>
            <person name="Pati A."/>
            <person name="Chen A."/>
            <person name="Palaniappan K."/>
            <person name="Land M."/>
            <person name="Hauser L."/>
            <person name="Chang Y.J."/>
            <person name="Jeffries C.D."/>
            <person name="Tindall B.J."/>
            <person name="Rohde M."/>
            <person name="Goker M."/>
            <person name="Woyke T."/>
            <person name="Bristow J."/>
            <person name="Eisen J.A."/>
            <person name="Markowitz V."/>
            <person name="Hugenholtz P."/>
            <person name="Kyrpides N.C."/>
            <person name="Klenk H.P."/>
            <person name="Lapidus A."/>
        </authorList>
    </citation>
    <scope>NUCLEOTIDE SEQUENCE [LARGE SCALE GENOMIC DNA]</scope>
    <source>
        <strain evidence="10">ATCC 43296 / DSM 3776 / IFAM 1008 / 290</strain>
    </source>
</reference>
<keyword evidence="2" id="KW-0963">Cytoplasm</keyword>
<dbReference type="Gene3D" id="3.30.750.80">
    <property type="entry name" value="RNA methyltransferase domain (HRMD) like"/>
    <property type="match status" value="1"/>
</dbReference>
<dbReference type="PANTHER" id="PTHR42873">
    <property type="entry name" value="RIBOSOMAL RNA LARGE SUBUNIT METHYLTRANSFERASE"/>
    <property type="match status" value="1"/>
</dbReference>
<dbReference type="HOGENOM" id="CLU_014042_0_0_0"/>
<keyword evidence="3" id="KW-0489">Methyltransferase</keyword>
<dbReference type="STRING" id="521674.Plim_3930"/>
<name>D5SXB9_PLAL2</name>
<comment type="similarity">
    <text evidence="6">Belongs to the methyltransferase superfamily. RlmI family.</text>
</comment>
<dbReference type="InterPro" id="IPR019614">
    <property type="entry name" value="SAM-dep_methyl-trfase"/>
</dbReference>
<dbReference type="CDD" id="cd11572">
    <property type="entry name" value="RlmI_M_like"/>
    <property type="match status" value="1"/>
</dbReference>
<keyword evidence="5" id="KW-0949">S-adenosyl-L-methionine</keyword>
<dbReference type="GO" id="GO:0005737">
    <property type="term" value="C:cytoplasm"/>
    <property type="evidence" value="ECO:0007669"/>
    <property type="project" value="UniProtKB-SubCell"/>
</dbReference>
<keyword evidence="4" id="KW-0808">Transferase</keyword>
<evidence type="ECO:0000256" key="3">
    <source>
        <dbReference type="ARBA" id="ARBA00022603"/>
    </source>
</evidence>
<dbReference type="InterPro" id="IPR041532">
    <property type="entry name" value="RlmI-like_PUA"/>
</dbReference>
<evidence type="ECO:0000256" key="1">
    <source>
        <dbReference type="ARBA" id="ARBA00004496"/>
    </source>
</evidence>
<proteinExistence type="inferred from homology"/>
<dbReference type="PANTHER" id="PTHR42873:SF1">
    <property type="entry name" value="S-ADENOSYLMETHIONINE-DEPENDENT METHYLTRANSFERASE DOMAIN-CONTAINING PROTEIN"/>
    <property type="match status" value="1"/>
</dbReference>
<dbReference type="KEGG" id="plm:Plim_3930"/>
<feature type="domain" description="RlmI-like PUA" evidence="8">
    <location>
        <begin position="69"/>
        <end position="128"/>
    </location>
</feature>
<dbReference type="GO" id="GO:0032259">
    <property type="term" value="P:methylation"/>
    <property type="evidence" value="ECO:0007669"/>
    <property type="project" value="UniProtKB-KW"/>
</dbReference>
<protein>
    <submittedName>
        <fullName evidence="9">Uncharacterized protein</fullName>
    </submittedName>
</protein>
<comment type="subcellular location">
    <subcellularLocation>
        <location evidence="1">Cytoplasm</location>
    </subcellularLocation>
</comment>
<evidence type="ECO:0000256" key="5">
    <source>
        <dbReference type="ARBA" id="ARBA00022691"/>
    </source>
</evidence>
<dbReference type="InterPro" id="IPR015947">
    <property type="entry name" value="PUA-like_sf"/>
</dbReference>
<evidence type="ECO:0000256" key="2">
    <source>
        <dbReference type="ARBA" id="ARBA00022490"/>
    </source>
</evidence>
<dbReference type="SUPFAM" id="SSF88697">
    <property type="entry name" value="PUA domain-like"/>
    <property type="match status" value="1"/>
</dbReference>
<evidence type="ECO:0000313" key="9">
    <source>
        <dbReference type="EMBL" id="ADG69741.1"/>
    </source>
</evidence>
<dbReference type="GO" id="GO:0008168">
    <property type="term" value="F:methyltransferase activity"/>
    <property type="evidence" value="ECO:0007669"/>
    <property type="project" value="UniProtKB-KW"/>
</dbReference>
<evidence type="ECO:0000256" key="4">
    <source>
        <dbReference type="ARBA" id="ARBA00022679"/>
    </source>
</evidence>
<dbReference type="Proteomes" id="UP000002220">
    <property type="component" value="Chromosome"/>
</dbReference>
<feature type="domain" description="S-adenosylmethionine-dependent methyltransferase" evidence="7">
    <location>
        <begin position="237"/>
        <end position="420"/>
    </location>
</feature>